<organism evidence="1 2">
    <name type="scientific">Clostridium thermosuccinogenes</name>
    <dbReference type="NCBI Taxonomy" id="84032"/>
    <lineage>
        <taxon>Bacteria</taxon>
        <taxon>Bacillati</taxon>
        <taxon>Bacillota</taxon>
        <taxon>Clostridia</taxon>
        <taxon>Eubacteriales</taxon>
        <taxon>Clostridiaceae</taxon>
        <taxon>Clostridium</taxon>
    </lineage>
</organism>
<accession>A0A2K2FG91</accession>
<sequence>MDIRIDSLIPFDSLKTNIDHVFSVVDKNGKVVLLKDNKPAYIVLKYDENNLTDTEIGMNEMPYYTLHEAMRIVLSEAENKTMHAAELADEIYRRRLYLKKDGSKAEYTQIRARCGHYPDMFEALPGNLIRLKDKV</sequence>
<protein>
    <recommendedName>
        <fullName evidence="3">Antitoxin Phd</fullName>
    </recommendedName>
</protein>
<evidence type="ECO:0000313" key="1">
    <source>
        <dbReference type="EMBL" id="PNT97805.1"/>
    </source>
</evidence>
<reference evidence="1 2" key="1">
    <citation type="submission" date="2017-06" db="EMBL/GenBank/DDBJ databases">
        <title>Investigating the central metabolism of Clostridium thermosuccinogenes.</title>
        <authorList>
            <person name="Koendjbiharie J.G."/>
            <person name="van Kranenburg R."/>
        </authorList>
    </citation>
    <scope>NUCLEOTIDE SEQUENCE [LARGE SCALE GENOMIC DNA]</scope>
    <source>
        <strain evidence="1 2">DSM 5806</strain>
    </source>
</reference>
<name>A0A2K2FG91_9CLOT</name>
<keyword evidence="2" id="KW-1185">Reference proteome</keyword>
<dbReference type="KEGG" id="cthd:CDO33_13285"/>
<dbReference type="OrthoDB" id="9797629at2"/>
<gene>
    <name evidence="1" type="ORF">CDQ84_12335</name>
</gene>
<dbReference type="Proteomes" id="UP000236151">
    <property type="component" value="Unassembled WGS sequence"/>
</dbReference>
<evidence type="ECO:0000313" key="2">
    <source>
        <dbReference type="Proteomes" id="UP000236151"/>
    </source>
</evidence>
<comment type="caution">
    <text evidence="1">The sequence shown here is derived from an EMBL/GenBank/DDBJ whole genome shotgun (WGS) entry which is preliminary data.</text>
</comment>
<dbReference type="EMBL" id="NIOJ01000033">
    <property type="protein sequence ID" value="PNT97805.1"/>
    <property type="molecule type" value="Genomic_DNA"/>
</dbReference>
<proteinExistence type="predicted"/>
<dbReference type="AlphaFoldDB" id="A0A2K2FG91"/>
<evidence type="ECO:0008006" key="3">
    <source>
        <dbReference type="Google" id="ProtNLM"/>
    </source>
</evidence>
<dbReference type="RefSeq" id="WP_103082042.1">
    <property type="nucleotide sequence ID" value="NZ_CP021850.1"/>
</dbReference>